<feature type="transmembrane region" description="Helical" evidence="7">
    <location>
        <begin position="241"/>
        <end position="264"/>
    </location>
</feature>
<keyword evidence="5 7" id="KW-0472">Membrane</keyword>
<evidence type="ECO:0000256" key="6">
    <source>
        <dbReference type="SAM" id="MobiDB-lite"/>
    </source>
</evidence>
<comment type="subcellular location">
    <subcellularLocation>
        <location evidence="1">Cell membrane</location>
        <topology evidence="1">Multi-pass membrane protein</topology>
    </subcellularLocation>
</comment>
<dbReference type="EMBL" id="AP025730">
    <property type="protein sequence ID" value="BDI03472.1"/>
    <property type="molecule type" value="Genomic_DNA"/>
</dbReference>
<feature type="transmembrane region" description="Helical" evidence="7">
    <location>
        <begin position="33"/>
        <end position="53"/>
    </location>
</feature>
<reference evidence="9" key="1">
    <citation type="submission" date="2022-04" db="EMBL/GenBank/DDBJ databases">
        <title>Whole genome sequence of Sphaerotilus sp. FB-5.</title>
        <authorList>
            <person name="Takeda M."/>
            <person name="Narihara S."/>
            <person name="Akimoto M."/>
            <person name="Akimoto R."/>
            <person name="Nishiyashiki S."/>
            <person name="Murakami T."/>
        </authorList>
    </citation>
    <scope>NUCLEOTIDE SEQUENCE</scope>
    <source>
        <strain evidence="9">FB-5</strain>
    </source>
</reference>
<dbReference type="Pfam" id="PF07690">
    <property type="entry name" value="MFS_1"/>
    <property type="match status" value="1"/>
</dbReference>
<evidence type="ECO:0000256" key="2">
    <source>
        <dbReference type="ARBA" id="ARBA00022475"/>
    </source>
</evidence>
<dbReference type="InterPro" id="IPR020846">
    <property type="entry name" value="MFS_dom"/>
</dbReference>
<dbReference type="Gene3D" id="1.20.1250.20">
    <property type="entry name" value="MFS general substrate transporter like domains"/>
    <property type="match status" value="1"/>
</dbReference>
<gene>
    <name evidence="9" type="ORF">CATMQ487_04420</name>
</gene>
<dbReference type="InterPro" id="IPR050189">
    <property type="entry name" value="MFS_Efflux_Transporters"/>
</dbReference>
<feature type="domain" description="Major facilitator superfamily (MFS) profile" evidence="8">
    <location>
        <begin position="1"/>
        <end position="393"/>
    </location>
</feature>
<dbReference type="PANTHER" id="PTHR43124">
    <property type="entry name" value="PURINE EFFLUX PUMP PBUE"/>
    <property type="match status" value="1"/>
</dbReference>
<dbReference type="InterPro" id="IPR036259">
    <property type="entry name" value="MFS_trans_sf"/>
</dbReference>
<dbReference type="RefSeq" id="WP_251971759.1">
    <property type="nucleotide sequence ID" value="NZ_AP025730.1"/>
</dbReference>
<feature type="transmembrane region" description="Helical" evidence="7">
    <location>
        <begin position="93"/>
        <end position="117"/>
    </location>
</feature>
<evidence type="ECO:0000313" key="10">
    <source>
        <dbReference type="Proteomes" id="UP001057498"/>
    </source>
</evidence>
<feature type="transmembrane region" description="Helical" evidence="7">
    <location>
        <begin position="65"/>
        <end position="87"/>
    </location>
</feature>
<dbReference type="SUPFAM" id="SSF103473">
    <property type="entry name" value="MFS general substrate transporter"/>
    <property type="match status" value="1"/>
</dbReference>
<evidence type="ECO:0000256" key="1">
    <source>
        <dbReference type="ARBA" id="ARBA00004651"/>
    </source>
</evidence>
<sequence length="394" mass="40244">MLGTAQTLGYASTFYLPAMLAEPMARDLGIGNAAVFAAFSLAMLLSALVGPSAGRLIDRHGGRGLLSLTSLGFALGLLALACAQGPWSLVAAWLLLGLGMGAGLYESAFATLVWLYGRDAGRTITGITLLAGFASTVGWPLSAWMDAYFGWRGACVGWALLHLGLGLPLNALLPSTPPGTDGKPATSALATQNGPPGNAPHEAPDESPRLANPVRVIALLAFVFAAAWFCATAMATHLPRLLQAGGATLAAAVAAGALVGPAQVAGRWLEFALQRRLHPLRSARVAAAGHPLGALLFGLAGATPLATGAFAVLHGLGNGILTIAKGTLPLVYFGPAGYGRRQGWLMMPARIAQAAAPWLFGLALDAWGRAALALTAAIGLAAWIALLVLPRPPP</sequence>
<keyword evidence="10" id="KW-1185">Reference proteome</keyword>
<protein>
    <submittedName>
        <fullName evidence="9">MFS transporter</fullName>
    </submittedName>
</protein>
<dbReference type="Proteomes" id="UP001057498">
    <property type="component" value="Chromosome"/>
</dbReference>
<dbReference type="InterPro" id="IPR011701">
    <property type="entry name" value="MFS"/>
</dbReference>
<organism evidence="9 10">
    <name type="scientific">Sphaerotilus microaerophilus</name>
    <dbReference type="NCBI Taxonomy" id="2914710"/>
    <lineage>
        <taxon>Bacteria</taxon>
        <taxon>Pseudomonadati</taxon>
        <taxon>Pseudomonadota</taxon>
        <taxon>Betaproteobacteria</taxon>
        <taxon>Burkholderiales</taxon>
        <taxon>Sphaerotilaceae</taxon>
        <taxon>Sphaerotilus</taxon>
    </lineage>
</organism>
<proteinExistence type="predicted"/>
<evidence type="ECO:0000313" key="9">
    <source>
        <dbReference type="EMBL" id="BDI03472.1"/>
    </source>
</evidence>
<evidence type="ECO:0000256" key="5">
    <source>
        <dbReference type="ARBA" id="ARBA00023136"/>
    </source>
</evidence>
<feature type="transmembrane region" description="Helical" evidence="7">
    <location>
        <begin position="216"/>
        <end position="235"/>
    </location>
</feature>
<accession>A0ABM7YGP3</accession>
<keyword evidence="4 7" id="KW-1133">Transmembrane helix</keyword>
<name>A0ABM7YGP3_9BURK</name>
<keyword evidence="3 7" id="KW-0812">Transmembrane</keyword>
<dbReference type="PROSITE" id="PS50850">
    <property type="entry name" value="MFS"/>
    <property type="match status" value="1"/>
</dbReference>
<dbReference type="PANTHER" id="PTHR43124:SF3">
    <property type="entry name" value="CHLORAMPHENICOL EFFLUX PUMP RV0191"/>
    <property type="match status" value="1"/>
</dbReference>
<evidence type="ECO:0000256" key="4">
    <source>
        <dbReference type="ARBA" id="ARBA00022989"/>
    </source>
</evidence>
<evidence type="ECO:0000259" key="8">
    <source>
        <dbReference type="PROSITE" id="PS50850"/>
    </source>
</evidence>
<feature type="transmembrane region" description="Helical" evidence="7">
    <location>
        <begin position="124"/>
        <end position="145"/>
    </location>
</feature>
<feature type="region of interest" description="Disordered" evidence="6">
    <location>
        <begin position="180"/>
        <end position="207"/>
    </location>
</feature>
<feature type="transmembrane region" description="Helical" evidence="7">
    <location>
        <begin position="370"/>
        <end position="389"/>
    </location>
</feature>
<evidence type="ECO:0000256" key="3">
    <source>
        <dbReference type="ARBA" id="ARBA00022692"/>
    </source>
</evidence>
<evidence type="ECO:0000256" key="7">
    <source>
        <dbReference type="SAM" id="Phobius"/>
    </source>
</evidence>
<feature type="transmembrane region" description="Helical" evidence="7">
    <location>
        <begin position="285"/>
        <end position="306"/>
    </location>
</feature>
<keyword evidence="2" id="KW-1003">Cell membrane</keyword>